<reference evidence="2 3" key="1">
    <citation type="journal article" date="2023" name="Elife">
        <title>Identification of key yeast species and microbe-microbe interactions impacting larval growth of Drosophila in the wild.</title>
        <authorList>
            <person name="Mure A."/>
            <person name="Sugiura Y."/>
            <person name="Maeda R."/>
            <person name="Honda K."/>
            <person name="Sakurai N."/>
            <person name="Takahashi Y."/>
            <person name="Watada M."/>
            <person name="Katoh T."/>
            <person name="Gotoh A."/>
            <person name="Gotoh Y."/>
            <person name="Taniguchi I."/>
            <person name="Nakamura K."/>
            <person name="Hayashi T."/>
            <person name="Katayama T."/>
            <person name="Uemura T."/>
            <person name="Hattori Y."/>
        </authorList>
    </citation>
    <scope>NUCLEOTIDE SEQUENCE [LARGE SCALE GENOMIC DNA]</scope>
    <source>
        <strain evidence="2 3">SB-73</strain>
    </source>
</reference>
<organism evidence="2 3">
    <name type="scientific">Starmerella bacillaris</name>
    <name type="common">Yeast</name>
    <name type="synonym">Candida zemplinina</name>
    <dbReference type="NCBI Taxonomy" id="1247836"/>
    <lineage>
        <taxon>Eukaryota</taxon>
        <taxon>Fungi</taxon>
        <taxon>Dikarya</taxon>
        <taxon>Ascomycota</taxon>
        <taxon>Saccharomycotina</taxon>
        <taxon>Dipodascomycetes</taxon>
        <taxon>Dipodascales</taxon>
        <taxon>Trichomonascaceae</taxon>
        <taxon>Starmerella</taxon>
    </lineage>
</organism>
<comment type="caution">
    <text evidence="2">The sequence shown here is derived from an EMBL/GenBank/DDBJ whole genome shotgun (WGS) entry which is preliminary data.</text>
</comment>
<proteinExistence type="predicted"/>
<evidence type="ECO:0000256" key="1">
    <source>
        <dbReference type="SAM" id="MobiDB-lite"/>
    </source>
</evidence>
<feature type="region of interest" description="Disordered" evidence="1">
    <location>
        <begin position="125"/>
        <end position="166"/>
    </location>
</feature>
<accession>A0AAV5RFH7</accession>
<dbReference type="EMBL" id="BTGC01000003">
    <property type="protein sequence ID" value="GMM50130.1"/>
    <property type="molecule type" value="Genomic_DNA"/>
</dbReference>
<protein>
    <submittedName>
        <fullName evidence="2">Uncharacterized protein</fullName>
    </submittedName>
</protein>
<sequence>MSVYTLDALKELRNSELVSKPEFAFEEFVPQSSGDRETYKLSAQKRAPVVPKAAIPFSQRALFDSNATPAGQEENEIEGEAEDDEFAARYLLKNKDKHKTKKSTDVDGQPVINLSYAAALAASMKMSEASASNDTEAVAQDDEDGWTSVTQTKPRKNRNRSFGAWR</sequence>
<feature type="compositionally biased region" description="Acidic residues" evidence="1">
    <location>
        <begin position="73"/>
        <end position="83"/>
    </location>
</feature>
<feature type="region of interest" description="Disordered" evidence="1">
    <location>
        <begin position="63"/>
        <end position="83"/>
    </location>
</feature>
<gene>
    <name evidence="2" type="ORF">DASB73_010880</name>
</gene>
<name>A0AAV5RFH7_STABA</name>
<evidence type="ECO:0000313" key="2">
    <source>
        <dbReference type="EMBL" id="GMM50130.1"/>
    </source>
</evidence>
<evidence type="ECO:0000313" key="3">
    <source>
        <dbReference type="Proteomes" id="UP001362899"/>
    </source>
</evidence>
<dbReference type="Proteomes" id="UP001362899">
    <property type="component" value="Unassembled WGS sequence"/>
</dbReference>
<dbReference type="AlphaFoldDB" id="A0AAV5RFH7"/>
<keyword evidence="3" id="KW-1185">Reference proteome</keyword>